<dbReference type="EMBL" id="FQXS01000021">
    <property type="protein sequence ID" value="SHI00909.1"/>
    <property type="molecule type" value="Genomic_DNA"/>
</dbReference>
<feature type="binding site" evidence="8">
    <location>
        <begin position="188"/>
        <end position="195"/>
    </location>
    <ligand>
        <name>GTP</name>
        <dbReference type="ChEBI" id="CHEBI:37565"/>
        <label>2</label>
    </ligand>
</feature>
<evidence type="ECO:0000256" key="10">
    <source>
        <dbReference type="RuleBase" id="RU004481"/>
    </source>
</evidence>
<dbReference type="Pfam" id="PF01926">
    <property type="entry name" value="MMR_HSR1"/>
    <property type="match status" value="2"/>
</dbReference>
<dbReference type="NCBIfam" id="TIGR00231">
    <property type="entry name" value="small_GTP"/>
    <property type="match status" value="2"/>
</dbReference>
<keyword evidence="13" id="KW-1185">Reference proteome</keyword>
<evidence type="ECO:0000256" key="8">
    <source>
        <dbReference type="HAMAP-Rule" id="MF_00195"/>
    </source>
</evidence>
<dbReference type="Gene3D" id="3.30.300.20">
    <property type="match status" value="1"/>
</dbReference>
<dbReference type="OrthoDB" id="9805918at2"/>
<protein>
    <recommendedName>
        <fullName evidence="2 8">GTPase Der</fullName>
    </recommendedName>
    <alternativeName>
        <fullName evidence="7 8">GTP-binding protein EngA</fullName>
    </alternativeName>
</protein>
<name>A0A1M5XMD0_9BACT</name>
<keyword evidence="5 8" id="KW-0547">Nucleotide-binding</keyword>
<dbReference type="PANTHER" id="PTHR43834:SF6">
    <property type="entry name" value="GTPASE DER"/>
    <property type="match status" value="1"/>
</dbReference>
<evidence type="ECO:0000256" key="1">
    <source>
        <dbReference type="ARBA" id="ARBA00008279"/>
    </source>
</evidence>
<dbReference type="FunFam" id="3.30.300.20:FF:000004">
    <property type="entry name" value="GTPase Der"/>
    <property type="match status" value="1"/>
</dbReference>
<dbReference type="GO" id="GO:0005525">
    <property type="term" value="F:GTP binding"/>
    <property type="evidence" value="ECO:0007669"/>
    <property type="project" value="UniProtKB-UniRule"/>
</dbReference>
<keyword evidence="4 10" id="KW-0677">Repeat</keyword>
<dbReference type="SUPFAM" id="SSF52540">
    <property type="entry name" value="P-loop containing nucleoside triphosphate hydrolases"/>
    <property type="match status" value="2"/>
</dbReference>
<evidence type="ECO:0000256" key="6">
    <source>
        <dbReference type="ARBA" id="ARBA00023134"/>
    </source>
</evidence>
<dbReference type="InterPro" id="IPR005225">
    <property type="entry name" value="Small_GTP-bd"/>
</dbReference>
<accession>A0A1M5XMD0</accession>
<evidence type="ECO:0000256" key="4">
    <source>
        <dbReference type="ARBA" id="ARBA00022737"/>
    </source>
</evidence>
<gene>
    <name evidence="8" type="primary">der</name>
    <name evidence="12" type="ORF">SAMN02745124_03191</name>
</gene>
<dbReference type="NCBIfam" id="TIGR03594">
    <property type="entry name" value="GTPase_EngA"/>
    <property type="match status" value="1"/>
</dbReference>
<comment type="subunit">
    <text evidence="8">Associates with the 50S ribosomal subunit.</text>
</comment>
<keyword evidence="3 8" id="KW-0690">Ribosome biogenesis</keyword>
<feature type="binding site" evidence="8">
    <location>
        <begin position="300"/>
        <end position="303"/>
    </location>
    <ligand>
        <name>GTP</name>
        <dbReference type="ChEBI" id="CHEBI:37565"/>
        <label>2</label>
    </ligand>
</feature>
<evidence type="ECO:0000313" key="13">
    <source>
        <dbReference type="Proteomes" id="UP000184139"/>
    </source>
</evidence>
<dbReference type="CDD" id="cd01895">
    <property type="entry name" value="EngA2"/>
    <property type="match status" value="1"/>
</dbReference>
<evidence type="ECO:0000313" key="12">
    <source>
        <dbReference type="EMBL" id="SHI00909.1"/>
    </source>
</evidence>
<dbReference type="PRINTS" id="PR00326">
    <property type="entry name" value="GTP1OBG"/>
</dbReference>
<dbReference type="HAMAP" id="MF_00195">
    <property type="entry name" value="GTPase_Der"/>
    <property type="match status" value="1"/>
</dbReference>
<dbReference type="STRING" id="1121409.SAMN02745124_03191"/>
<reference evidence="12 13" key="1">
    <citation type="submission" date="2016-11" db="EMBL/GenBank/DDBJ databases">
        <authorList>
            <person name="Jaros S."/>
            <person name="Januszkiewicz K."/>
            <person name="Wedrychowicz H."/>
        </authorList>
    </citation>
    <scope>NUCLEOTIDE SEQUENCE [LARGE SCALE GENOMIC DNA]</scope>
    <source>
        <strain evidence="12 13">DSM 9705</strain>
    </source>
</reference>
<dbReference type="Proteomes" id="UP000184139">
    <property type="component" value="Unassembled WGS sequence"/>
</dbReference>
<evidence type="ECO:0000256" key="3">
    <source>
        <dbReference type="ARBA" id="ARBA00022517"/>
    </source>
</evidence>
<dbReference type="InterPro" id="IPR031166">
    <property type="entry name" value="G_ENGA"/>
</dbReference>
<feature type="binding site" evidence="8">
    <location>
        <begin position="13"/>
        <end position="20"/>
    </location>
    <ligand>
        <name>GTP</name>
        <dbReference type="ChEBI" id="CHEBI:37565"/>
        <label>1</label>
    </ligand>
</feature>
<feature type="binding site" evidence="8">
    <location>
        <begin position="60"/>
        <end position="64"/>
    </location>
    <ligand>
        <name>GTP</name>
        <dbReference type="ChEBI" id="CHEBI:37565"/>
        <label>1</label>
    </ligand>
</feature>
<dbReference type="InterPro" id="IPR015946">
    <property type="entry name" value="KH_dom-like_a/b"/>
</dbReference>
<dbReference type="Gene3D" id="3.40.50.300">
    <property type="entry name" value="P-loop containing nucleotide triphosphate hydrolases"/>
    <property type="match status" value="2"/>
</dbReference>
<evidence type="ECO:0000256" key="2">
    <source>
        <dbReference type="ARBA" id="ARBA00020953"/>
    </source>
</evidence>
<evidence type="ECO:0000259" key="11">
    <source>
        <dbReference type="PROSITE" id="PS51712"/>
    </source>
</evidence>
<dbReference type="InterPro" id="IPR016484">
    <property type="entry name" value="GTPase_Der"/>
</dbReference>
<evidence type="ECO:0000256" key="5">
    <source>
        <dbReference type="ARBA" id="ARBA00022741"/>
    </source>
</evidence>
<dbReference type="PROSITE" id="PS51712">
    <property type="entry name" value="G_ENGA"/>
    <property type="match status" value="2"/>
</dbReference>
<feature type="binding site" evidence="8">
    <location>
        <begin position="123"/>
        <end position="126"/>
    </location>
    <ligand>
        <name>GTP</name>
        <dbReference type="ChEBI" id="CHEBI:37565"/>
        <label>1</label>
    </ligand>
</feature>
<sequence length="449" mass="50331">MDHQAPAIVALIGRPNVGKSTLFNRITRSRKAIVDPTPGVTRDRHYERVLWKDRPFILVDTGGIDDNPNDEMVTTIRGQALAAIDEADVILFLMDGKQGLLPADFEVIELLRRVSKKVLYVINKIDGPEQEQELLAPFYELGVEPLWVVSAEHKYGFPTLMDGLVDALPEETAPLDLPENTIRLAFLGRPNVGKSSMINLLLGEDRMVVSPVSGTTRDSVDTLLSHKERNYLLIDTAGIRRKGKTTEKLEKFSILKALAALGRCDIAVVLLDAEEGITEQDAKIIGYTQDHGRALILLLNKWDLVADDRKRQQQMLEEIGRAVPFVGFAPLLSVSAKTGYGFKRLFPTAGSVHRQFTATFPTAALNRLLGDAVEHHSPPIYKNKRLKFYYTTQIGTAPPTFVIMSNSSKGVHFSYERYLTNRFREGLGLDRVPIRLIFKDKSQQRSRRS</sequence>
<dbReference type="InterPro" id="IPR032859">
    <property type="entry name" value="KH_dom-like"/>
</dbReference>
<dbReference type="RefSeq" id="WP_073377566.1">
    <property type="nucleotide sequence ID" value="NZ_FQXS01000021.1"/>
</dbReference>
<dbReference type="PIRSF" id="PIRSF006485">
    <property type="entry name" value="GTP-binding_EngA"/>
    <property type="match status" value="1"/>
</dbReference>
<dbReference type="Pfam" id="PF14714">
    <property type="entry name" value="KH_dom-like"/>
    <property type="match status" value="1"/>
</dbReference>
<keyword evidence="6 8" id="KW-0342">GTP-binding</keyword>
<dbReference type="CDD" id="cd01894">
    <property type="entry name" value="EngA1"/>
    <property type="match status" value="1"/>
</dbReference>
<dbReference type="GO" id="GO:0043022">
    <property type="term" value="F:ribosome binding"/>
    <property type="evidence" value="ECO:0007669"/>
    <property type="project" value="TreeGrafter"/>
</dbReference>
<evidence type="ECO:0000256" key="9">
    <source>
        <dbReference type="PROSITE-ProRule" id="PRU01049"/>
    </source>
</evidence>
<feature type="domain" description="EngA-type G" evidence="11">
    <location>
        <begin position="7"/>
        <end position="172"/>
    </location>
</feature>
<dbReference type="PANTHER" id="PTHR43834">
    <property type="entry name" value="GTPASE DER"/>
    <property type="match status" value="1"/>
</dbReference>
<evidence type="ECO:0000256" key="7">
    <source>
        <dbReference type="ARBA" id="ARBA00032345"/>
    </source>
</evidence>
<proteinExistence type="inferred from homology"/>
<comment type="similarity">
    <text evidence="1 8 9 10">Belongs to the TRAFAC class TrmE-Era-EngA-EngB-Septin-like GTPase superfamily. EngA (Der) GTPase family.</text>
</comment>
<feature type="domain" description="EngA-type G" evidence="11">
    <location>
        <begin position="182"/>
        <end position="357"/>
    </location>
</feature>
<comment type="function">
    <text evidence="8 10">GTPase that plays an essential role in the late steps of ribosome biogenesis.</text>
</comment>
<dbReference type="GO" id="GO:0042254">
    <property type="term" value="P:ribosome biogenesis"/>
    <property type="evidence" value="ECO:0007669"/>
    <property type="project" value="UniProtKB-KW"/>
</dbReference>
<dbReference type="InterPro" id="IPR006073">
    <property type="entry name" value="GTP-bd"/>
</dbReference>
<feature type="binding site" evidence="8">
    <location>
        <begin position="235"/>
        <end position="239"/>
    </location>
    <ligand>
        <name>GTP</name>
        <dbReference type="ChEBI" id="CHEBI:37565"/>
        <label>2</label>
    </ligand>
</feature>
<dbReference type="InterPro" id="IPR027417">
    <property type="entry name" value="P-loop_NTPase"/>
</dbReference>
<dbReference type="AlphaFoldDB" id="A0A1M5XMD0"/>
<dbReference type="FunFam" id="3.40.50.300:FF:000040">
    <property type="entry name" value="GTPase Der"/>
    <property type="match status" value="1"/>
</dbReference>
<organism evidence="12 13">
    <name type="scientific">Desulfofustis glycolicus DSM 9705</name>
    <dbReference type="NCBI Taxonomy" id="1121409"/>
    <lineage>
        <taxon>Bacteria</taxon>
        <taxon>Pseudomonadati</taxon>
        <taxon>Thermodesulfobacteriota</taxon>
        <taxon>Desulfobulbia</taxon>
        <taxon>Desulfobulbales</taxon>
        <taxon>Desulfocapsaceae</taxon>
        <taxon>Desulfofustis</taxon>
    </lineage>
</organism>
<dbReference type="FunFam" id="3.40.50.300:FF:000057">
    <property type="entry name" value="GTPase Der"/>
    <property type="match status" value="1"/>
</dbReference>